<dbReference type="InterPro" id="IPR027417">
    <property type="entry name" value="P-loop_NTPase"/>
</dbReference>
<evidence type="ECO:0000259" key="5">
    <source>
        <dbReference type="PROSITE" id="PS50893"/>
    </source>
</evidence>
<dbReference type="AlphaFoldDB" id="A0A345VLF9"/>
<evidence type="ECO:0000313" key="7">
    <source>
        <dbReference type="Proteomes" id="UP000255411"/>
    </source>
</evidence>
<accession>A0A345VLF9</accession>
<dbReference type="GO" id="GO:0005524">
    <property type="term" value="F:ATP binding"/>
    <property type="evidence" value="ECO:0007669"/>
    <property type="project" value="UniProtKB-KW"/>
</dbReference>
<reference evidence="6 7" key="1">
    <citation type="submission" date="2017-07" db="EMBL/GenBank/DDBJ databases">
        <title>Streptococcus pluranimalium as cause of bovine abortion.</title>
        <authorList>
            <person name="Rodriguez Campos S."/>
            <person name="Gobeli Brawand S."/>
            <person name="Brodard I."/>
            <person name="Rychener L."/>
            <person name="Perreten V."/>
        </authorList>
    </citation>
    <scope>NUCLEOTIDE SEQUENCE [LARGE SCALE GENOMIC DNA]</scope>
    <source>
        <strain evidence="6 7">14A0014</strain>
    </source>
</reference>
<name>A0A345VLF9_9STRE</name>
<evidence type="ECO:0000256" key="3">
    <source>
        <dbReference type="ARBA" id="ARBA00022741"/>
    </source>
</evidence>
<dbReference type="PANTHER" id="PTHR43335:SF4">
    <property type="entry name" value="ABC TRANSPORTER, ATP-BINDING PROTEIN"/>
    <property type="match status" value="1"/>
</dbReference>
<dbReference type="InterPro" id="IPR017871">
    <property type="entry name" value="ABC_transporter-like_CS"/>
</dbReference>
<evidence type="ECO:0000313" key="6">
    <source>
        <dbReference type="EMBL" id="AXJ13561.1"/>
    </source>
</evidence>
<dbReference type="InterPro" id="IPR003439">
    <property type="entry name" value="ABC_transporter-like_ATP-bd"/>
</dbReference>
<gene>
    <name evidence="6" type="primary">yxlF</name>
    <name evidence="6" type="ORF">Sp14A_16510</name>
</gene>
<evidence type="ECO:0000256" key="4">
    <source>
        <dbReference type="ARBA" id="ARBA00022840"/>
    </source>
</evidence>
<dbReference type="Proteomes" id="UP000255411">
    <property type="component" value="Chromosome"/>
</dbReference>
<keyword evidence="6" id="KW-0378">Hydrolase</keyword>
<dbReference type="Pfam" id="PF00005">
    <property type="entry name" value="ABC_tran"/>
    <property type="match status" value="1"/>
</dbReference>
<dbReference type="SMART" id="SM00382">
    <property type="entry name" value="AAA"/>
    <property type="match status" value="1"/>
</dbReference>
<protein>
    <submittedName>
        <fullName evidence="6">Putative ABC transporter ATP-binding protein YxlF</fullName>
        <ecNumber evidence="6">3.6.3.-</ecNumber>
    </submittedName>
</protein>
<dbReference type="PROSITE" id="PS50893">
    <property type="entry name" value="ABC_TRANSPORTER_2"/>
    <property type="match status" value="1"/>
</dbReference>
<proteinExistence type="inferred from homology"/>
<dbReference type="EC" id="3.6.3.-" evidence="6"/>
<dbReference type="SUPFAM" id="SSF52540">
    <property type="entry name" value="P-loop containing nucleoside triphosphate hydrolases"/>
    <property type="match status" value="1"/>
</dbReference>
<dbReference type="PANTHER" id="PTHR43335">
    <property type="entry name" value="ABC TRANSPORTER, ATP-BINDING PROTEIN"/>
    <property type="match status" value="1"/>
</dbReference>
<keyword evidence="4 6" id="KW-0067">ATP-binding</keyword>
<evidence type="ECO:0000256" key="2">
    <source>
        <dbReference type="ARBA" id="ARBA00022448"/>
    </source>
</evidence>
<dbReference type="Gene3D" id="3.40.50.300">
    <property type="entry name" value="P-loop containing nucleotide triphosphate hydrolases"/>
    <property type="match status" value="1"/>
</dbReference>
<dbReference type="RefSeq" id="WP_115130606.1">
    <property type="nucleotide sequence ID" value="NZ_CP022601.1"/>
</dbReference>
<dbReference type="EMBL" id="CP022601">
    <property type="protein sequence ID" value="AXJ13561.1"/>
    <property type="molecule type" value="Genomic_DNA"/>
</dbReference>
<dbReference type="InterPro" id="IPR003593">
    <property type="entry name" value="AAA+_ATPase"/>
</dbReference>
<organism evidence="6 7">
    <name type="scientific">Streptococcus pluranimalium</name>
    <dbReference type="NCBI Taxonomy" id="82348"/>
    <lineage>
        <taxon>Bacteria</taxon>
        <taxon>Bacillati</taxon>
        <taxon>Bacillota</taxon>
        <taxon>Bacilli</taxon>
        <taxon>Lactobacillales</taxon>
        <taxon>Streptococcaceae</taxon>
        <taxon>Streptococcus</taxon>
    </lineage>
</organism>
<comment type="similarity">
    <text evidence="1">Belongs to the ABC transporter superfamily.</text>
</comment>
<dbReference type="PROSITE" id="PS00211">
    <property type="entry name" value="ABC_TRANSPORTER_1"/>
    <property type="match status" value="1"/>
</dbReference>
<evidence type="ECO:0000256" key="1">
    <source>
        <dbReference type="ARBA" id="ARBA00005417"/>
    </source>
</evidence>
<feature type="domain" description="ABC transporter" evidence="5">
    <location>
        <begin position="4"/>
        <end position="233"/>
    </location>
</feature>
<keyword evidence="3" id="KW-0547">Nucleotide-binding</keyword>
<keyword evidence="2" id="KW-0813">Transport</keyword>
<sequence>MALLQIIGLNKSYNKKKVIVDLSFELQSGEIMGLIGQNGSGKTTIFKAILGLVKKDSGQIKINEKLIEVKSKNYLDTIGTIIEYPTFYETLTARQNLMLIANLYDGIRLSKENILEALHTVGLGNSANSKVSGFSLGMKQRLGLAQAMIHHPTILLLDEPFNGLDPKGIKEFRELLIELSQRGVGIVISSHSLEELSKLVDTVTIINKGRVIFQGGKKEFLALGNKKDIWLLKTDNMKLTKSILNNLNIVFLEKPEQFELSFDTELMKASKDMLLTELIRQGVSIIYFSEKQDNFEDVFLKIQTEMEE</sequence>
<dbReference type="GO" id="GO:0016887">
    <property type="term" value="F:ATP hydrolysis activity"/>
    <property type="evidence" value="ECO:0007669"/>
    <property type="project" value="InterPro"/>
</dbReference>